<dbReference type="Proteomes" id="UP001234989">
    <property type="component" value="Chromosome 7"/>
</dbReference>
<proteinExistence type="predicted"/>
<name>A0AAF0ZFW3_SOLVR</name>
<dbReference type="Gene3D" id="3.30.70.270">
    <property type="match status" value="1"/>
</dbReference>
<dbReference type="EMBL" id="CP133618">
    <property type="protein sequence ID" value="WMV37878.1"/>
    <property type="molecule type" value="Genomic_DNA"/>
</dbReference>
<evidence type="ECO:0000313" key="1">
    <source>
        <dbReference type="EMBL" id="WMV37878.1"/>
    </source>
</evidence>
<evidence type="ECO:0008006" key="3">
    <source>
        <dbReference type="Google" id="ProtNLM"/>
    </source>
</evidence>
<evidence type="ECO:0000313" key="2">
    <source>
        <dbReference type="Proteomes" id="UP001234989"/>
    </source>
</evidence>
<sequence>MERAKKSKKARTSIIDFSHSRFGGRSRSKFMQRFSGQGYSNSLTSNFYKDRVSNPKSQGGNSGGSSMPNCIRYDKKHDAKCLAGMDGCFNFRKSSHNIRYCPLLATMGRDGRKSQPNDSGFGISKQNIFYAFQTRQDHKGAFLSSVTPYLAMRFGMGPEILSNPNHVSTPVEVFPDDLLGIPPKREIDFGIDLLQDTQPISIPTYHMTLIELTKLNDQLKDLLDMEFIRPSISPRGAPGLFIRKKHGSLRMCIKYRLLNKVFKHYLYMSIIVFIDDILIYSRSEDDHVEHLMIVLLIPKDHELYAKFSKSNVVADALSRLSMGSVSHVEDGATLSFVTPYVAMRFEICSEIISNPFHVSTFVGDSIVAKRV</sequence>
<organism evidence="1 2">
    <name type="scientific">Solanum verrucosum</name>
    <dbReference type="NCBI Taxonomy" id="315347"/>
    <lineage>
        <taxon>Eukaryota</taxon>
        <taxon>Viridiplantae</taxon>
        <taxon>Streptophyta</taxon>
        <taxon>Embryophyta</taxon>
        <taxon>Tracheophyta</taxon>
        <taxon>Spermatophyta</taxon>
        <taxon>Magnoliopsida</taxon>
        <taxon>eudicotyledons</taxon>
        <taxon>Gunneridae</taxon>
        <taxon>Pentapetalae</taxon>
        <taxon>asterids</taxon>
        <taxon>lamiids</taxon>
        <taxon>Solanales</taxon>
        <taxon>Solanaceae</taxon>
        <taxon>Solanoideae</taxon>
        <taxon>Solaneae</taxon>
        <taxon>Solanum</taxon>
    </lineage>
</organism>
<protein>
    <recommendedName>
        <fullName evidence="3">Reverse transcriptase domain-containing protein</fullName>
    </recommendedName>
</protein>
<accession>A0AAF0ZFW3</accession>
<reference evidence="1" key="1">
    <citation type="submission" date="2023-08" db="EMBL/GenBank/DDBJ databases">
        <title>A de novo genome assembly of Solanum verrucosum Schlechtendal, a Mexican diploid species geographically isolated from the other diploid A-genome species in potato relatives.</title>
        <authorList>
            <person name="Hosaka K."/>
        </authorList>
    </citation>
    <scope>NUCLEOTIDE SEQUENCE</scope>
    <source>
        <tissue evidence="1">Young leaves</tissue>
    </source>
</reference>
<keyword evidence="2" id="KW-1185">Reference proteome</keyword>
<dbReference type="InterPro" id="IPR053134">
    <property type="entry name" value="RNA-dir_DNA_polymerase"/>
</dbReference>
<dbReference type="InterPro" id="IPR043128">
    <property type="entry name" value="Rev_trsase/Diguanyl_cyclase"/>
</dbReference>
<dbReference type="PANTHER" id="PTHR24559:SF444">
    <property type="entry name" value="REVERSE TRANSCRIPTASE DOMAIN-CONTAINING PROTEIN"/>
    <property type="match status" value="1"/>
</dbReference>
<gene>
    <name evidence="1" type="ORF">MTR67_031263</name>
</gene>
<dbReference type="InterPro" id="IPR043502">
    <property type="entry name" value="DNA/RNA_pol_sf"/>
</dbReference>
<dbReference type="PANTHER" id="PTHR24559">
    <property type="entry name" value="TRANSPOSON TY3-I GAG-POL POLYPROTEIN"/>
    <property type="match status" value="1"/>
</dbReference>
<dbReference type="Gene3D" id="3.10.10.10">
    <property type="entry name" value="HIV Type 1 Reverse Transcriptase, subunit A, domain 1"/>
    <property type="match status" value="1"/>
</dbReference>
<dbReference type="SUPFAM" id="SSF56672">
    <property type="entry name" value="DNA/RNA polymerases"/>
    <property type="match status" value="1"/>
</dbReference>
<dbReference type="AlphaFoldDB" id="A0AAF0ZFW3"/>